<dbReference type="EMBL" id="JBHUOG010000002">
    <property type="protein sequence ID" value="MFD2797703.1"/>
    <property type="molecule type" value="Genomic_DNA"/>
</dbReference>
<accession>A0ABW5W1C1</accession>
<dbReference type="InterPro" id="IPR011256">
    <property type="entry name" value="Reg_factor_effector_dom_sf"/>
</dbReference>
<gene>
    <name evidence="1" type="ORF">ACFS27_29385</name>
</gene>
<evidence type="ECO:0000313" key="2">
    <source>
        <dbReference type="Proteomes" id="UP001597479"/>
    </source>
</evidence>
<proteinExistence type="predicted"/>
<dbReference type="RefSeq" id="WP_377190955.1">
    <property type="nucleotide sequence ID" value="NZ_JBHUOG010000002.1"/>
</dbReference>
<evidence type="ECO:0000313" key="1">
    <source>
        <dbReference type="EMBL" id="MFD2797703.1"/>
    </source>
</evidence>
<comment type="caution">
    <text evidence="1">The sequence shown here is derived from an EMBL/GenBank/DDBJ whole genome shotgun (WGS) entry which is preliminary data.</text>
</comment>
<reference evidence="2" key="1">
    <citation type="journal article" date="2019" name="Int. J. Syst. Evol. Microbiol.">
        <title>The Global Catalogue of Microorganisms (GCM) 10K type strain sequencing project: providing services to taxonomists for standard genome sequencing and annotation.</title>
        <authorList>
            <consortium name="The Broad Institute Genomics Platform"/>
            <consortium name="The Broad Institute Genome Sequencing Center for Infectious Disease"/>
            <person name="Wu L."/>
            <person name="Ma J."/>
        </authorList>
    </citation>
    <scope>NUCLEOTIDE SEQUENCE [LARGE SCALE GENOMIC DNA]</scope>
    <source>
        <strain evidence="2">CCM 7044</strain>
    </source>
</reference>
<sequence length="68" mass="7790">MHNGHPDELIDLTDVLLRWAAAEGLTFDRHDTDAGDAWAGRFEFFLTDPDEQPDMAQWDTELAFRLAD</sequence>
<protein>
    <submittedName>
        <fullName evidence="1">Uncharacterized protein</fullName>
    </submittedName>
</protein>
<organism evidence="1 2">
    <name type="scientific">Promicromonospora vindobonensis</name>
    <dbReference type="NCBI Taxonomy" id="195748"/>
    <lineage>
        <taxon>Bacteria</taxon>
        <taxon>Bacillati</taxon>
        <taxon>Actinomycetota</taxon>
        <taxon>Actinomycetes</taxon>
        <taxon>Micrococcales</taxon>
        <taxon>Promicromonosporaceae</taxon>
        <taxon>Promicromonospora</taxon>
    </lineage>
</organism>
<keyword evidence="2" id="KW-1185">Reference proteome</keyword>
<name>A0ABW5W1C1_9MICO</name>
<dbReference type="Proteomes" id="UP001597479">
    <property type="component" value="Unassembled WGS sequence"/>
</dbReference>
<dbReference type="Gene3D" id="3.20.80.10">
    <property type="entry name" value="Regulatory factor, effector binding domain"/>
    <property type="match status" value="1"/>
</dbReference>